<evidence type="ECO:0000259" key="12">
    <source>
        <dbReference type="PROSITE" id="PS50114"/>
    </source>
</evidence>
<protein>
    <submittedName>
        <fullName evidence="14">GATA transcription factor 5-like isoform X1</fullName>
    </submittedName>
</protein>
<dbReference type="GO" id="GO:0043565">
    <property type="term" value="F:sequence-specific DNA binding"/>
    <property type="evidence" value="ECO:0007669"/>
    <property type="project" value="InterPro"/>
</dbReference>
<dbReference type="KEGG" id="cmos:111448191"/>
<dbReference type="FunFam" id="3.30.50.10:FF:000018">
    <property type="entry name" value="GATA transcription factor"/>
    <property type="match status" value="1"/>
</dbReference>
<accession>A0A6J1FT00</accession>
<feature type="compositionally biased region" description="Low complexity" evidence="11">
    <location>
        <begin position="190"/>
        <end position="209"/>
    </location>
</feature>
<dbReference type="SUPFAM" id="SSF57716">
    <property type="entry name" value="Glucocorticoid receptor-like (DNA-binding domain)"/>
    <property type="match status" value="1"/>
</dbReference>
<dbReference type="CDD" id="cd00202">
    <property type="entry name" value="ZnF_GATA"/>
    <property type="match status" value="1"/>
</dbReference>
<evidence type="ECO:0000256" key="7">
    <source>
        <dbReference type="ARBA" id="ARBA00023159"/>
    </source>
</evidence>
<dbReference type="InterPro" id="IPR000679">
    <property type="entry name" value="Znf_GATA"/>
</dbReference>
<evidence type="ECO:0000256" key="9">
    <source>
        <dbReference type="ARBA" id="ARBA00023242"/>
    </source>
</evidence>
<dbReference type="PANTHER" id="PTHR45658:SF41">
    <property type="entry name" value="GATA TRANSCRIPTION FACTOR 3"/>
    <property type="match status" value="1"/>
</dbReference>
<feature type="domain" description="GATA-type" evidence="12">
    <location>
        <begin position="267"/>
        <end position="299"/>
    </location>
</feature>
<dbReference type="GeneID" id="111448191"/>
<feature type="compositionally biased region" description="Basic residues" evidence="11">
    <location>
        <begin position="177"/>
        <end position="186"/>
    </location>
</feature>
<evidence type="ECO:0000313" key="14">
    <source>
        <dbReference type="RefSeq" id="XP_022943422.1"/>
    </source>
</evidence>
<dbReference type="GO" id="GO:0006355">
    <property type="term" value="P:regulation of DNA-templated transcription"/>
    <property type="evidence" value="ECO:0007669"/>
    <property type="project" value="InterPro"/>
</dbReference>
<sequence>MECLEAKALKSSFHWELAMKFAQPDAMVEEGGCSNGADLVAGEDFEVDEFLNFSNGDFEHGSALRVQEDDDYEEFEKNRLSVSPYSNQSGGISTAGEEGSKAVVAVELAIPNQNQNQNRNPTSQGDALADLEWVSQFVDDSGSEYSCAAVSLNRSKPEKKLTGAVISCLPTSFPVKPRTKRPRQSRQAKSNSSSLNQSSSSSSLSSSSGVSSAAPWFIFSDASENVDYLNVSGEPTKKQRKKSSSSATATAAAAVLQPVGPTGQIPRRCSHCLVQRTPQWRTGPNGAKTLCNACGVRYKSGRLFPEYRPALSPTFCSGIHSNSHRKVLEMRKTKEVPEPASDLAPMVPSY</sequence>
<reference evidence="14" key="1">
    <citation type="submission" date="2025-08" db="UniProtKB">
        <authorList>
            <consortium name="RefSeq"/>
        </authorList>
    </citation>
    <scope>IDENTIFICATION</scope>
    <source>
        <tissue evidence="14">Young leaves</tissue>
    </source>
</reference>
<evidence type="ECO:0000256" key="3">
    <source>
        <dbReference type="ARBA" id="ARBA00022771"/>
    </source>
</evidence>
<evidence type="ECO:0000256" key="10">
    <source>
        <dbReference type="PROSITE-ProRule" id="PRU00094"/>
    </source>
</evidence>
<dbReference type="PROSITE" id="PS50114">
    <property type="entry name" value="GATA_ZN_FINGER_2"/>
    <property type="match status" value="1"/>
</dbReference>
<keyword evidence="9" id="KW-0539">Nucleus</keyword>
<gene>
    <name evidence="14" type="primary">LOC111448191</name>
</gene>
<keyword evidence="2" id="KW-0479">Metal-binding</keyword>
<evidence type="ECO:0000256" key="5">
    <source>
        <dbReference type="ARBA" id="ARBA00023015"/>
    </source>
</evidence>
<dbReference type="GO" id="GO:0005634">
    <property type="term" value="C:nucleus"/>
    <property type="evidence" value="ECO:0007669"/>
    <property type="project" value="TreeGrafter"/>
</dbReference>
<organism evidence="13 14">
    <name type="scientific">Cucurbita moschata</name>
    <name type="common">Winter crookneck squash</name>
    <name type="synonym">Cucurbita pepo var. moschata</name>
    <dbReference type="NCBI Taxonomy" id="3662"/>
    <lineage>
        <taxon>Eukaryota</taxon>
        <taxon>Viridiplantae</taxon>
        <taxon>Streptophyta</taxon>
        <taxon>Embryophyta</taxon>
        <taxon>Tracheophyta</taxon>
        <taxon>Spermatophyta</taxon>
        <taxon>Magnoliopsida</taxon>
        <taxon>eudicotyledons</taxon>
        <taxon>Gunneridae</taxon>
        <taxon>Pentapetalae</taxon>
        <taxon>rosids</taxon>
        <taxon>fabids</taxon>
        <taxon>Cucurbitales</taxon>
        <taxon>Cucurbitaceae</taxon>
        <taxon>Cucurbiteae</taxon>
        <taxon>Cucurbita</taxon>
    </lineage>
</organism>
<dbReference type="AlphaFoldDB" id="A0A6J1FT00"/>
<evidence type="ECO:0000256" key="1">
    <source>
        <dbReference type="ARBA" id="ARBA00005694"/>
    </source>
</evidence>
<keyword evidence="4" id="KW-0862">Zinc</keyword>
<keyword evidence="3 10" id="KW-0863">Zinc-finger</keyword>
<dbReference type="RefSeq" id="XP_022943422.1">
    <property type="nucleotide sequence ID" value="XM_023087654.1"/>
</dbReference>
<evidence type="ECO:0000313" key="13">
    <source>
        <dbReference type="Proteomes" id="UP000504609"/>
    </source>
</evidence>
<dbReference type="GO" id="GO:0030154">
    <property type="term" value="P:cell differentiation"/>
    <property type="evidence" value="ECO:0007669"/>
    <property type="project" value="TreeGrafter"/>
</dbReference>
<name>A0A6J1FT00_CUCMO</name>
<keyword evidence="8" id="KW-0804">Transcription</keyword>
<evidence type="ECO:0000256" key="6">
    <source>
        <dbReference type="ARBA" id="ARBA00023125"/>
    </source>
</evidence>
<dbReference type="PANTHER" id="PTHR45658">
    <property type="entry name" value="GATA TRANSCRIPTION FACTOR"/>
    <property type="match status" value="1"/>
</dbReference>
<feature type="region of interest" description="Disordered" evidence="11">
    <location>
        <begin position="172"/>
        <end position="209"/>
    </location>
</feature>
<evidence type="ECO:0000256" key="2">
    <source>
        <dbReference type="ARBA" id="ARBA00022723"/>
    </source>
</evidence>
<dbReference type="PROSITE" id="PS00344">
    <property type="entry name" value="GATA_ZN_FINGER_1"/>
    <property type="match status" value="1"/>
</dbReference>
<dbReference type="Proteomes" id="UP000504609">
    <property type="component" value="Unplaced"/>
</dbReference>
<keyword evidence="6" id="KW-0238">DNA-binding</keyword>
<dbReference type="GO" id="GO:0008270">
    <property type="term" value="F:zinc ion binding"/>
    <property type="evidence" value="ECO:0007669"/>
    <property type="project" value="UniProtKB-KW"/>
</dbReference>
<keyword evidence="13" id="KW-1185">Reference proteome</keyword>
<comment type="similarity">
    <text evidence="1">Belongs to the type IV zinc-finger family. Class A subfamily.</text>
</comment>
<dbReference type="Pfam" id="PF00320">
    <property type="entry name" value="GATA"/>
    <property type="match status" value="1"/>
</dbReference>
<evidence type="ECO:0000256" key="11">
    <source>
        <dbReference type="SAM" id="MobiDB-lite"/>
    </source>
</evidence>
<dbReference type="SMART" id="SM00401">
    <property type="entry name" value="ZnF_GATA"/>
    <property type="match status" value="1"/>
</dbReference>
<proteinExistence type="inferred from homology"/>
<dbReference type="InterPro" id="IPR013088">
    <property type="entry name" value="Znf_NHR/GATA"/>
</dbReference>
<evidence type="ECO:0000256" key="8">
    <source>
        <dbReference type="ARBA" id="ARBA00023163"/>
    </source>
</evidence>
<keyword evidence="5" id="KW-0805">Transcription regulation</keyword>
<dbReference type="Gene3D" id="3.30.50.10">
    <property type="entry name" value="Erythroid Transcription Factor GATA-1, subunit A"/>
    <property type="match status" value="1"/>
</dbReference>
<evidence type="ECO:0000256" key="4">
    <source>
        <dbReference type="ARBA" id="ARBA00022833"/>
    </source>
</evidence>
<dbReference type="InterPro" id="IPR051140">
    <property type="entry name" value="GATA_TF"/>
</dbReference>
<keyword evidence="7" id="KW-0010">Activator</keyword>